<dbReference type="HAMAP" id="MF_00151">
    <property type="entry name" value="PPAT_bact"/>
    <property type="match status" value="1"/>
</dbReference>
<dbReference type="PRINTS" id="PR01020">
    <property type="entry name" value="LPSBIOSNTHSS"/>
</dbReference>
<dbReference type="InterPro" id="IPR001980">
    <property type="entry name" value="PPAT"/>
</dbReference>
<comment type="function">
    <text evidence="9">Reversibly transfers an adenylyl group from ATP to 4'-phosphopantetheine, yielding dephospho-CoA (dPCoA) and pyrophosphate.</text>
</comment>
<comment type="similarity">
    <text evidence="9">Belongs to the bacterial CoaD family.</text>
</comment>
<keyword evidence="2 9" id="KW-0808">Transferase</keyword>
<protein>
    <recommendedName>
        <fullName evidence="9">Phosphopantetheine adenylyltransferase</fullName>
        <ecNumber evidence="9">2.7.7.3</ecNumber>
    </recommendedName>
    <alternativeName>
        <fullName evidence="9">Dephospho-CoA pyrophosphorylase</fullName>
    </alternativeName>
    <alternativeName>
        <fullName evidence="9">Pantetheine-phosphate adenylyltransferase</fullName>
        <shortName evidence="9">PPAT</shortName>
    </alternativeName>
</protein>
<sequence>MTPHRIAICPGSFDPITLGHEDIIRRSFRFADQVIVAVAFSATQVKSGMFSVEDRVQMIRETFADEPRVEAVAFQGLLVNFAQERGASMIVRGLRAVSDFEYEFQMALMNRRLWDGMETVFLAPDLDHSYLSSSLVRQIASLGGDASPFVSAAVLARLQARFGA</sequence>
<evidence type="ECO:0000259" key="10">
    <source>
        <dbReference type="Pfam" id="PF01467"/>
    </source>
</evidence>
<evidence type="ECO:0000256" key="1">
    <source>
        <dbReference type="ARBA" id="ARBA00022490"/>
    </source>
</evidence>
<comment type="catalytic activity">
    <reaction evidence="8 9">
        <text>(R)-4'-phosphopantetheine + ATP + H(+) = 3'-dephospho-CoA + diphosphate</text>
        <dbReference type="Rhea" id="RHEA:19801"/>
        <dbReference type="ChEBI" id="CHEBI:15378"/>
        <dbReference type="ChEBI" id="CHEBI:30616"/>
        <dbReference type="ChEBI" id="CHEBI:33019"/>
        <dbReference type="ChEBI" id="CHEBI:57328"/>
        <dbReference type="ChEBI" id="CHEBI:61723"/>
        <dbReference type="EC" id="2.7.7.3"/>
    </reaction>
</comment>
<accession>A0A841GW18</accession>
<dbReference type="NCBIfam" id="TIGR00125">
    <property type="entry name" value="cyt_tran_rel"/>
    <property type="match status" value="1"/>
</dbReference>
<organism evidence="11 12">
    <name type="scientific">Longimicrobium terrae</name>
    <dbReference type="NCBI Taxonomy" id="1639882"/>
    <lineage>
        <taxon>Bacteria</taxon>
        <taxon>Pseudomonadati</taxon>
        <taxon>Gemmatimonadota</taxon>
        <taxon>Longimicrobiia</taxon>
        <taxon>Longimicrobiales</taxon>
        <taxon>Longimicrobiaceae</taxon>
        <taxon>Longimicrobium</taxon>
    </lineage>
</organism>
<dbReference type="RefSeq" id="WP_170039868.1">
    <property type="nucleotide sequence ID" value="NZ_JABDTL010000002.1"/>
</dbReference>
<name>A0A841GW18_9BACT</name>
<dbReference type="CDD" id="cd02163">
    <property type="entry name" value="PPAT"/>
    <property type="match status" value="1"/>
</dbReference>
<keyword evidence="1 9" id="KW-0963">Cytoplasm</keyword>
<keyword evidence="6 9" id="KW-0460">Magnesium</keyword>
<comment type="subunit">
    <text evidence="9">Homohexamer.</text>
</comment>
<keyword evidence="3 9" id="KW-0548">Nucleotidyltransferase</keyword>
<dbReference type="GO" id="GO:0015937">
    <property type="term" value="P:coenzyme A biosynthetic process"/>
    <property type="evidence" value="ECO:0007669"/>
    <property type="project" value="UniProtKB-UniRule"/>
</dbReference>
<dbReference type="UniPathway" id="UPA00241">
    <property type="reaction ID" value="UER00355"/>
</dbReference>
<feature type="site" description="Transition state stabilizer" evidence="9">
    <location>
        <position position="20"/>
    </location>
</feature>
<keyword evidence="12" id="KW-1185">Reference proteome</keyword>
<dbReference type="GO" id="GO:0004595">
    <property type="term" value="F:pantetheine-phosphate adenylyltransferase activity"/>
    <property type="evidence" value="ECO:0007669"/>
    <property type="project" value="UniProtKB-UniRule"/>
</dbReference>
<gene>
    <name evidence="9" type="primary">coaD</name>
    <name evidence="11" type="ORF">HNQ61_001725</name>
</gene>
<evidence type="ECO:0000256" key="3">
    <source>
        <dbReference type="ARBA" id="ARBA00022695"/>
    </source>
</evidence>
<feature type="binding site" evidence="9">
    <location>
        <position position="78"/>
    </location>
    <ligand>
        <name>substrate</name>
    </ligand>
</feature>
<feature type="binding site" evidence="9">
    <location>
        <position position="12"/>
    </location>
    <ligand>
        <name>substrate</name>
    </ligand>
</feature>
<dbReference type="AlphaFoldDB" id="A0A841GW18"/>
<dbReference type="InterPro" id="IPR004821">
    <property type="entry name" value="Cyt_trans-like"/>
</dbReference>
<comment type="subcellular location">
    <subcellularLocation>
        <location evidence="9">Cytoplasm</location>
    </subcellularLocation>
</comment>
<dbReference type="PANTHER" id="PTHR21342:SF1">
    <property type="entry name" value="PHOSPHOPANTETHEINE ADENYLYLTRANSFERASE"/>
    <property type="match status" value="1"/>
</dbReference>
<evidence type="ECO:0000256" key="5">
    <source>
        <dbReference type="ARBA" id="ARBA00022840"/>
    </source>
</evidence>
<dbReference type="PANTHER" id="PTHR21342">
    <property type="entry name" value="PHOSPHOPANTETHEINE ADENYLYLTRANSFERASE"/>
    <property type="match status" value="1"/>
</dbReference>
<comment type="caution">
    <text evidence="9">Lacks conserved residue(s) required for the propagation of feature annotation.</text>
</comment>
<comment type="caution">
    <text evidence="11">The sequence shown here is derived from an EMBL/GenBank/DDBJ whole genome shotgun (WGS) entry which is preliminary data.</text>
</comment>
<comment type="cofactor">
    <cofactor evidence="9">
        <name>Mg(2+)</name>
        <dbReference type="ChEBI" id="CHEBI:18420"/>
    </cofactor>
</comment>
<keyword evidence="5 9" id="KW-0067">ATP-binding</keyword>
<feature type="binding site" evidence="9">
    <location>
        <position position="20"/>
    </location>
    <ligand>
        <name>ATP</name>
        <dbReference type="ChEBI" id="CHEBI:30616"/>
    </ligand>
</feature>
<evidence type="ECO:0000256" key="8">
    <source>
        <dbReference type="ARBA" id="ARBA00029346"/>
    </source>
</evidence>
<proteinExistence type="inferred from homology"/>
<comment type="pathway">
    <text evidence="9">Cofactor biosynthesis; coenzyme A biosynthesis; CoA from (R)-pantothenate: step 4/5.</text>
</comment>
<feature type="binding site" evidence="9">
    <location>
        <begin position="128"/>
        <end position="134"/>
    </location>
    <ligand>
        <name>ATP</name>
        <dbReference type="ChEBI" id="CHEBI:30616"/>
    </ligand>
</feature>
<feature type="binding site" evidence="9">
    <location>
        <begin position="12"/>
        <end position="13"/>
    </location>
    <ligand>
        <name>ATP</name>
        <dbReference type="ChEBI" id="CHEBI:30616"/>
    </ligand>
</feature>
<evidence type="ECO:0000256" key="7">
    <source>
        <dbReference type="ARBA" id="ARBA00022993"/>
    </source>
</evidence>
<dbReference type="EMBL" id="JACHIA010000003">
    <property type="protein sequence ID" value="MBB6070108.1"/>
    <property type="molecule type" value="Genomic_DNA"/>
</dbReference>
<dbReference type="GO" id="GO:0005737">
    <property type="term" value="C:cytoplasm"/>
    <property type="evidence" value="ECO:0007669"/>
    <property type="project" value="UniProtKB-SubCell"/>
</dbReference>
<dbReference type="InterPro" id="IPR014729">
    <property type="entry name" value="Rossmann-like_a/b/a_fold"/>
</dbReference>
<keyword evidence="7 9" id="KW-0173">Coenzyme A biosynthesis</keyword>
<dbReference type="GO" id="GO:0005524">
    <property type="term" value="F:ATP binding"/>
    <property type="evidence" value="ECO:0007669"/>
    <property type="project" value="UniProtKB-KW"/>
</dbReference>
<dbReference type="Gene3D" id="3.40.50.620">
    <property type="entry name" value="HUPs"/>
    <property type="match status" value="1"/>
</dbReference>
<dbReference type="Pfam" id="PF01467">
    <property type="entry name" value="CTP_transf_like"/>
    <property type="match status" value="1"/>
</dbReference>
<dbReference type="SUPFAM" id="SSF52374">
    <property type="entry name" value="Nucleotidylyl transferase"/>
    <property type="match status" value="1"/>
</dbReference>
<evidence type="ECO:0000256" key="4">
    <source>
        <dbReference type="ARBA" id="ARBA00022741"/>
    </source>
</evidence>
<dbReference type="EC" id="2.7.7.3" evidence="9"/>
<feature type="binding site" evidence="9">
    <location>
        <begin position="93"/>
        <end position="95"/>
    </location>
    <ligand>
        <name>ATP</name>
        <dbReference type="ChEBI" id="CHEBI:30616"/>
    </ligand>
</feature>
<dbReference type="Proteomes" id="UP000582837">
    <property type="component" value="Unassembled WGS sequence"/>
</dbReference>
<evidence type="ECO:0000313" key="12">
    <source>
        <dbReference type="Proteomes" id="UP000582837"/>
    </source>
</evidence>
<feature type="domain" description="Cytidyltransferase-like" evidence="10">
    <location>
        <begin position="8"/>
        <end position="138"/>
    </location>
</feature>
<dbReference type="NCBIfam" id="TIGR01510">
    <property type="entry name" value="coaD_prev_kdtB"/>
    <property type="match status" value="1"/>
</dbReference>
<feature type="binding site" evidence="9">
    <location>
        <position position="92"/>
    </location>
    <ligand>
        <name>substrate</name>
    </ligand>
</feature>
<feature type="binding site" evidence="9">
    <location>
        <position position="103"/>
    </location>
    <ligand>
        <name>ATP</name>
        <dbReference type="ChEBI" id="CHEBI:30616"/>
    </ligand>
</feature>
<evidence type="ECO:0000256" key="9">
    <source>
        <dbReference type="HAMAP-Rule" id="MF_00151"/>
    </source>
</evidence>
<evidence type="ECO:0000256" key="6">
    <source>
        <dbReference type="ARBA" id="ARBA00022842"/>
    </source>
</evidence>
<keyword evidence="4 9" id="KW-0547">Nucleotide-binding</keyword>
<reference evidence="11 12" key="1">
    <citation type="submission" date="2020-08" db="EMBL/GenBank/DDBJ databases">
        <title>Genomic Encyclopedia of Type Strains, Phase IV (KMG-IV): sequencing the most valuable type-strain genomes for metagenomic binning, comparative biology and taxonomic classification.</title>
        <authorList>
            <person name="Goeker M."/>
        </authorList>
    </citation>
    <scope>NUCLEOTIDE SEQUENCE [LARGE SCALE GENOMIC DNA]</scope>
    <source>
        <strain evidence="11 12">DSM 29007</strain>
    </source>
</reference>
<evidence type="ECO:0000313" key="11">
    <source>
        <dbReference type="EMBL" id="MBB6070108.1"/>
    </source>
</evidence>
<evidence type="ECO:0000256" key="2">
    <source>
        <dbReference type="ARBA" id="ARBA00022679"/>
    </source>
</evidence>